<evidence type="ECO:0000313" key="5">
    <source>
        <dbReference type="RefSeq" id="XP_013403867.2"/>
    </source>
</evidence>
<dbReference type="PANTHER" id="PTHR46880">
    <property type="entry name" value="RAS-ASSOCIATING DOMAIN-CONTAINING PROTEIN"/>
    <property type="match status" value="1"/>
</dbReference>
<sequence length="704" mass="79355">MAASLLSSPTAKVKKQKSILSFMPKSGESVSPPDKSEKRKKQISEDATSDETERSSTIKVCRPNDIEGPERKKPKVVPQKFQHDWLRDYSWLRYDNEADAMSCALCIKHGKKNAMTDNNKNFKTTSLDRHAGTADHKESVTAENMQGQLQKSVEKLVNEKEAAALIALKSTYWIAQEGLAISKYESLLDLLEEMKCPNIEELKCTKSINYRSDKTAGEMISTIATVIRRDLAGKLMASPYVSFLLDESTDIATTKKLVLYARILDSEFTPSTHFVTNIKIESTTGEAIYNELKSVMNEPGRVIPPSKVMGLGTDGAKVMTGTGKGLTGFMLRDNPMMLNYHCIAHRLALVTSQAANQVAYLVDYQNTLTGIFYFFKSSANRVAKLSAIQDMLNEPSLKVKEIHEVRWLSTYIAVQTVYRTLDSLLTFFSSDQDAKSKGYAKKMIQYDFVASTYLMMDVLPIVSEMCLVFQKEDLDVSQVKVQVDHARRALEKLKAGEDETTYLHELKEKHLTIEGGKFVFKGNHILQGKQNTESIKLQLIDQILKKLSERFPDDDSNVIYAFSILAMRPLTFLSKSERKTWGEDKLEVLIKQYGEEKVTQQVTQEPLINPGDTRREWAMVKELVLHEGYKRDKMTELWSLVNKHHKDDYPNLLTLAALALIAPIHTADCERGFSAQNATKTALRNRLSPDKVNDILTIKLEGGG</sequence>
<dbReference type="RefSeq" id="XP_013403867.2">
    <property type="nucleotide sequence ID" value="XM_013548413.2"/>
</dbReference>
<protein>
    <submittedName>
        <fullName evidence="5">Zinc finger protein 862</fullName>
    </submittedName>
</protein>
<evidence type="ECO:0000259" key="2">
    <source>
        <dbReference type="Pfam" id="PF05699"/>
    </source>
</evidence>
<dbReference type="AlphaFoldDB" id="A0A1S3J090"/>
<dbReference type="InParanoid" id="A0A1S3J090"/>
<dbReference type="InterPro" id="IPR012337">
    <property type="entry name" value="RNaseH-like_sf"/>
</dbReference>
<evidence type="ECO:0000256" key="1">
    <source>
        <dbReference type="SAM" id="MobiDB-lite"/>
    </source>
</evidence>
<dbReference type="Pfam" id="PF05699">
    <property type="entry name" value="Dimer_Tnp_hAT"/>
    <property type="match status" value="1"/>
</dbReference>
<dbReference type="Proteomes" id="UP000085678">
    <property type="component" value="Unplaced"/>
</dbReference>
<accession>A0A1S3J090</accession>
<evidence type="ECO:0000313" key="4">
    <source>
        <dbReference type="Proteomes" id="UP000085678"/>
    </source>
</evidence>
<dbReference type="PANTHER" id="PTHR46880:SF5">
    <property type="entry name" value="DUF4371 DOMAIN-CONTAINING PROTEIN"/>
    <property type="match status" value="1"/>
</dbReference>
<dbReference type="InterPro" id="IPR008906">
    <property type="entry name" value="HATC_C_dom"/>
</dbReference>
<proteinExistence type="predicted"/>
<feature type="domain" description="HAT C-terminal dimerisation" evidence="2">
    <location>
        <begin position="635"/>
        <end position="699"/>
    </location>
</feature>
<organism evidence="4 5">
    <name type="scientific">Lingula anatina</name>
    <name type="common">Brachiopod</name>
    <name type="synonym">Lingula unguis</name>
    <dbReference type="NCBI Taxonomy" id="7574"/>
    <lineage>
        <taxon>Eukaryota</taxon>
        <taxon>Metazoa</taxon>
        <taxon>Spiralia</taxon>
        <taxon>Lophotrochozoa</taxon>
        <taxon>Brachiopoda</taxon>
        <taxon>Linguliformea</taxon>
        <taxon>Lingulata</taxon>
        <taxon>Lingulida</taxon>
        <taxon>Linguloidea</taxon>
        <taxon>Lingulidae</taxon>
        <taxon>Lingula</taxon>
    </lineage>
</organism>
<feature type="compositionally biased region" description="Polar residues" evidence="1">
    <location>
        <begin position="1"/>
        <end position="10"/>
    </location>
</feature>
<feature type="region of interest" description="Disordered" evidence="1">
    <location>
        <begin position="1"/>
        <end position="77"/>
    </location>
</feature>
<dbReference type="InterPro" id="IPR057456">
    <property type="entry name" value="Znf_C17orf113"/>
</dbReference>
<feature type="compositionally biased region" description="Basic and acidic residues" evidence="1">
    <location>
        <begin position="51"/>
        <end position="71"/>
    </location>
</feature>
<dbReference type="KEGG" id="lak:106169080"/>
<evidence type="ECO:0000259" key="3">
    <source>
        <dbReference type="Pfam" id="PF25431"/>
    </source>
</evidence>
<name>A0A1S3J090_LINAN</name>
<dbReference type="GO" id="GO:0046983">
    <property type="term" value="F:protein dimerization activity"/>
    <property type="evidence" value="ECO:0007669"/>
    <property type="project" value="InterPro"/>
</dbReference>
<reference evidence="5" key="1">
    <citation type="submission" date="2025-08" db="UniProtKB">
        <authorList>
            <consortium name="RefSeq"/>
        </authorList>
    </citation>
    <scope>IDENTIFICATION</scope>
    <source>
        <tissue evidence="5">Gonads</tissue>
    </source>
</reference>
<dbReference type="OrthoDB" id="10000786at2759"/>
<feature type="domain" description="C17orf113 probable zinc finger" evidence="3">
    <location>
        <begin position="89"/>
        <end position="145"/>
    </location>
</feature>
<gene>
    <name evidence="5" type="primary">LOC106169080</name>
</gene>
<keyword evidence="4" id="KW-1185">Reference proteome</keyword>
<dbReference type="Pfam" id="PF25431">
    <property type="entry name" value="zf-C17orf113"/>
    <property type="match status" value="1"/>
</dbReference>
<dbReference type="SUPFAM" id="SSF53098">
    <property type="entry name" value="Ribonuclease H-like"/>
    <property type="match status" value="1"/>
</dbReference>
<dbReference type="GeneID" id="106169080"/>